<name>A0AAD6UMV2_9AGAR</name>
<protein>
    <submittedName>
        <fullName evidence="1">Uncharacterized protein</fullName>
    </submittedName>
</protein>
<feature type="non-terminal residue" evidence="1">
    <location>
        <position position="216"/>
    </location>
</feature>
<dbReference type="Proteomes" id="UP001219525">
    <property type="component" value="Unassembled WGS sequence"/>
</dbReference>
<reference evidence="1" key="1">
    <citation type="submission" date="2023-03" db="EMBL/GenBank/DDBJ databases">
        <title>Massive genome expansion in bonnet fungi (Mycena s.s.) driven by repeated elements and novel gene families across ecological guilds.</title>
        <authorList>
            <consortium name="Lawrence Berkeley National Laboratory"/>
            <person name="Harder C.B."/>
            <person name="Miyauchi S."/>
            <person name="Viragh M."/>
            <person name="Kuo A."/>
            <person name="Thoen E."/>
            <person name="Andreopoulos B."/>
            <person name="Lu D."/>
            <person name="Skrede I."/>
            <person name="Drula E."/>
            <person name="Henrissat B."/>
            <person name="Morin E."/>
            <person name="Kohler A."/>
            <person name="Barry K."/>
            <person name="LaButti K."/>
            <person name="Morin E."/>
            <person name="Salamov A."/>
            <person name="Lipzen A."/>
            <person name="Mereny Z."/>
            <person name="Hegedus B."/>
            <person name="Baldrian P."/>
            <person name="Stursova M."/>
            <person name="Weitz H."/>
            <person name="Taylor A."/>
            <person name="Grigoriev I.V."/>
            <person name="Nagy L.G."/>
            <person name="Martin F."/>
            <person name="Kauserud H."/>
        </authorList>
    </citation>
    <scope>NUCLEOTIDE SEQUENCE</scope>
    <source>
        <strain evidence="1">9144</strain>
    </source>
</reference>
<dbReference type="EMBL" id="JARJCW010000138">
    <property type="protein sequence ID" value="KAJ7191054.1"/>
    <property type="molecule type" value="Genomic_DNA"/>
</dbReference>
<gene>
    <name evidence="1" type="ORF">GGX14DRAFT_381511</name>
</gene>
<sequence>ENYRIDLDSNHKSAWNQSAGRVHVPYFTDKSGLSLKDHPSLYTMIISAFSSHLKSIRDNYRYSLTSAHIQRRKRRYTRTNKLFQVRRHTVATHPYLQSHLAMVERFGVEGTSDDESDHDDPHHPRYDIRHLSWMSKEATNWKRTIDKIGSLTKYQGKVHRAERQRTISGKKSTRPYISGLPLNAYDKEWLSKDPMRPKLVRAAANYDFAHDPEFMR</sequence>
<accession>A0AAD6UMV2</accession>
<comment type="caution">
    <text evidence="1">The sequence shown here is derived from an EMBL/GenBank/DDBJ whole genome shotgun (WGS) entry which is preliminary data.</text>
</comment>
<organism evidence="1 2">
    <name type="scientific">Mycena pura</name>
    <dbReference type="NCBI Taxonomy" id="153505"/>
    <lineage>
        <taxon>Eukaryota</taxon>
        <taxon>Fungi</taxon>
        <taxon>Dikarya</taxon>
        <taxon>Basidiomycota</taxon>
        <taxon>Agaricomycotina</taxon>
        <taxon>Agaricomycetes</taxon>
        <taxon>Agaricomycetidae</taxon>
        <taxon>Agaricales</taxon>
        <taxon>Marasmiineae</taxon>
        <taxon>Mycenaceae</taxon>
        <taxon>Mycena</taxon>
    </lineage>
</organism>
<proteinExistence type="predicted"/>
<evidence type="ECO:0000313" key="2">
    <source>
        <dbReference type="Proteomes" id="UP001219525"/>
    </source>
</evidence>
<evidence type="ECO:0000313" key="1">
    <source>
        <dbReference type="EMBL" id="KAJ7191054.1"/>
    </source>
</evidence>
<dbReference type="AlphaFoldDB" id="A0AAD6UMV2"/>
<keyword evidence="2" id="KW-1185">Reference proteome</keyword>